<dbReference type="InterPro" id="IPR051606">
    <property type="entry name" value="Polyketide_Oxido-like"/>
</dbReference>
<gene>
    <name evidence="2" type="ORF">JQS43_06315</name>
</gene>
<name>A0A895YKX0_9ACTN</name>
<dbReference type="RefSeq" id="WP_239678135.1">
    <property type="nucleotide sequence ID" value="NZ_CP070499.1"/>
</dbReference>
<dbReference type="AlphaFoldDB" id="A0A895YKX0"/>
<dbReference type="PANTHER" id="PTHR43355">
    <property type="entry name" value="FLAVIN REDUCTASE (NADPH)"/>
    <property type="match status" value="1"/>
</dbReference>
<dbReference type="InterPro" id="IPR016040">
    <property type="entry name" value="NAD(P)-bd_dom"/>
</dbReference>
<proteinExistence type="predicted"/>
<accession>A0A895YKX0</accession>
<sequence length="211" mass="22606">MRIAVVGANGRTGRLTVEQALTRGHQVAALARQEFRATRSQPGLTTSVVDVLDRDAVAAGLAGVDAVISTLGIGTSKAASVTYSQGVANLLHGMQRHGIKRIIVVSAMPVGPWSEHARFDRYVVLPLLERFFGATYRDMRRMEEILAGSEVEWTSIRPPRLTDKPATGGYRLSTAGPLPKARVLTYPDLAAALLDAVGRDELSGQAAYVAN</sequence>
<protein>
    <submittedName>
        <fullName evidence="2">NAD(P)H-binding protein</fullName>
    </submittedName>
</protein>
<organism evidence="2 3">
    <name type="scientific">Natronosporangium hydrolyticum</name>
    <dbReference type="NCBI Taxonomy" id="2811111"/>
    <lineage>
        <taxon>Bacteria</taxon>
        <taxon>Bacillati</taxon>
        <taxon>Actinomycetota</taxon>
        <taxon>Actinomycetes</taxon>
        <taxon>Micromonosporales</taxon>
        <taxon>Micromonosporaceae</taxon>
        <taxon>Natronosporangium</taxon>
    </lineage>
</organism>
<dbReference type="GO" id="GO:0004074">
    <property type="term" value="F:biliverdin reductase [NAD(P)H] activity"/>
    <property type="evidence" value="ECO:0007669"/>
    <property type="project" value="TreeGrafter"/>
</dbReference>
<keyword evidence="3" id="KW-1185">Reference proteome</keyword>
<dbReference type="EMBL" id="CP070499">
    <property type="protein sequence ID" value="QSB15943.1"/>
    <property type="molecule type" value="Genomic_DNA"/>
</dbReference>
<dbReference type="Proteomes" id="UP000662857">
    <property type="component" value="Chromosome"/>
</dbReference>
<dbReference type="PANTHER" id="PTHR43355:SF2">
    <property type="entry name" value="FLAVIN REDUCTASE (NADPH)"/>
    <property type="match status" value="1"/>
</dbReference>
<dbReference type="GO" id="GO:0042602">
    <property type="term" value="F:riboflavin reductase (NADPH) activity"/>
    <property type="evidence" value="ECO:0007669"/>
    <property type="project" value="TreeGrafter"/>
</dbReference>
<dbReference type="SUPFAM" id="SSF51735">
    <property type="entry name" value="NAD(P)-binding Rossmann-fold domains"/>
    <property type="match status" value="1"/>
</dbReference>
<dbReference type="InterPro" id="IPR036291">
    <property type="entry name" value="NAD(P)-bd_dom_sf"/>
</dbReference>
<dbReference type="Gene3D" id="3.40.50.720">
    <property type="entry name" value="NAD(P)-binding Rossmann-like Domain"/>
    <property type="match status" value="1"/>
</dbReference>
<reference evidence="2" key="1">
    <citation type="submission" date="2021-02" db="EMBL/GenBank/DDBJ databases">
        <title>Natrosporangium hydrolyticum gen. nov., sp. nov, a haloalkaliphilic actinobacterium from a soda solonchak soil.</title>
        <authorList>
            <person name="Sorokin D.Y."/>
            <person name="Khijniak T.V."/>
            <person name="Zakharycheva A.P."/>
            <person name="Boueva O.V."/>
            <person name="Ariskina E.V."/>
            <person name="Hahnke R.L."/>
            <person name="Bunk B."/>
            <person name="Sproer C."/>
            <person name="Schumann P."/>
            <person name="Evtushenko L.I."/>
            <person name="Kublanov I.V."/>
        </authorList>
    </citation>
    <scope>NUCLEOTIDE SEQUENCE</scope>
    <source>
        <strain evidence="2">DSM 106523</strain>
    </source>
</reference>
<evidence type="ECO:0000259" key="1">
    <source>
        <dbReference type="Pfam" id="PF13460"/>
    </source>
</evidence>
<feature type="domain" description="NAD(P)-binding" evidence="1">
    <location>
        <begin position="7"/>
        <end position="197"/>
    </location>
</feature>
<evidence type="ECO:0000313" key="3">
    <source>
        <dbReference type="Proteomes" id="UP000662857"/>
    </source>
</evidence>
<dbReference type="Pfam" id="PF13460">
    <property type="entry name" value="NAD_binding_10"/>
    <property type="match status" value="1"/>
</dbReference>
<dbReference type="KEGG" id="nhy:JQS43_06315"/>
<evidence type="ECO:0000313" key="2">
    <source>
        <dbReference type="EMBL" id="QSB15943.1"/>
    </source>
</evidence>